<protein>
    <submittedName>
        <fullName evidence="3">Phage tail tape measure protein</fullName>
    </submittedName>
</protein>
<evidence type="ECO:0000313" key="4">
    <source>
        <dbReference type="Proteomes" id="UP000322634"/>
    </source>
</evidence>
<evidence type="ECO:0000259" key="2">
    <source>
        <dbReference type="Pfam" id="PF10145"/>
    </source>
</evidence>
<feature type="transmembrane region" description="Helical" evidence="1">
    <location>
        <begin position="385"/>
        <end position="404"/>
    </location>
</feature>
<sequence length="639" mass="66178">MGSDTSLIFNLIAKDKATETIGKVKEKISTAAAGIAAGAGGALGAGIAASLDLSAASDKLAAQLGVGPAKAAELSKVSASVYKNAWGDSIDTVNTAVKGVYQNIGNPGIAEGGIEGITTKVLALAQTFDVDLGQTTASIGNMIKTGLVKNATEGLDLTTVAFQKLGDTGGDFLETMQEYSVQFSKVGLTGQKSLGLVNQMLQAGARDSDVAADAIKEFALEMGQGSSKARAGLQSVGLDADQIFKAFGQGGATADKAFSTVLGSLKNIENPIKRNALATQLFGTKAEDLGNALYAMDPSKAVASLGKVSGAADRMTKTIGDNPKSALETFKRSAQMKLAEIGGKFIQFGMEHQQFAQPMIVSLGVIAGLIMAVKAGTMAWNAAMAIKNVVTAAGTAAQWLFNAAMLANPIGLMIVGLIALGVGLVVLWKKSETFRNIVKGAFSAVWSAIKFVWDWTKKNWPLLVAILVGPFGIAVYTIVKNWGRIKGAGVSVWNWLKGLPGKIKSGFAKVGGWISAPFRAGFNAISRFWNGTAGRLSFRVPGWVPGIGGSGWSMPNLPYLAKGGVIRGAGFAVVGEAGPEVVHLPTGAAVSPLGRGGRQEILLRIDSDDAYLLRSLRKSVRTHGGNVQVVLGPHGRGGG</sequence>
<reference evidence="3 4" key="1">
    <citation type="submission" date="2019-08" db="EMBL/GenBank/DDBJ databases">
        <title>Actinomadura sp. nov. CYP1-5 isolated from mountain soil.</title>
        <authorList>
            <person name="Songsumanus A."/>
            <person name="Kuncharoen N."/>
            <person name="Kudo T."/>
            <person name="Yuki M."/>
            <person name="Igarashi Y."/>
            <person name="Tanasupawat S."/>
        </authorList>
    </citation>
    <scope>NUCLEOTIDE SEQUENCE [LARGE SCALE GENOMIC DNA]</scope>
    <source>
        <strain evidence="3 4">GKU157</strain>
    </source>
</reference>
<proteinExistence type="predicted"/>
<dbReference type="EMBL" id="VSFF01000005">
    <property type="protein sequence ID" value="TYC15010.1"/>
    <property type="molecule type" value="Genomic_DNA"/>
</dbReference>
<feature type="transmembrane region" description="Helical" evidence="1">
    <location>
        <begin position="410"/>
        <end position="428"/>
    </location>
</feature>
<dbReference type="OrthoDB" id="3479073at2"/>
<keyword evidence="4" id="KW-1185">Reference proteome</keyword>
<dbReference type="NCBIfam" id="TIGR01760">
    <property type="entry name" value="tape_meas_TP901"/>
    <property type="match status" value="1"/>
</dbReference>
<feature type="domain" description="Phage tail tape measure protein" evidence="2">
    <location>
        <begin position="95"/>
        <end position="283"/>
    </location>
</feature>
<comment type="caution">
    <text evidence="3">The sequence shown here is derived from an EMBL/GenBank/DDBJ whole genome shotgun (WGS) entry which is preliminary data.</text>
</comment>
<feature type="transmembrane region" description="Helical" evidence="1">
    <location>
        <begin position="355"/>
        <end position="373"/>
    </location>
</feature>
<accession>A0A5D0UB45</accession>
<dbReference type="AlphaFoldDB" id="A0A5D0UB45"/>
<feature type="transmembrane region" description="Helical" evidence="1">
    <location>
        <begin position="459"/>
        <end position="479"/>
    </location>
</feature>
<keyword evidence="1" id="KW-1133">Transmembrane helix</keyword>
<evidence type="ECO:0000313" key="3">
    <source>
        <dbReference type="EMBL" id="TYC15010.1"/>
    </source>
</evidence>
<dbReference type="Proteomes" id="UP000322634">
    <property type="component" value="Unassembled WGS sequence"/>
</dbReference>
<organism evidence="3 4">
    <name type="scientific">Actinomadura syzygii</name>
    <dbReference type="NCBI Taxonomy" id="1427538"/>
    <lineage>
        <taxon>Bacteria</taxon>
        <taxon>Bacillati</taxon>
        <taxon>Actinomycetota</taxon>
        <taxon>Actinomycetes</taxon>
        <taxon>Streptosporangiales</taxon>
        <taxon>Thermomonosporaceae</taxon>
        <taxon>Actinomadura</taxon>
    </lineage>
</organism>
<evidence type="ECO:0000256" key="1">
    <source>
        <dbReference type="SAM" id="Phobius"/>
    </source>
</evidence>
<dbReference type="RefSeq" id="WP_148350095.1">
    <property type="nucleotide sequence ID" value="NZ_JBHSBF010000027.1"/>
</dbReference>
<keyword evidence="1" id="KW-0472">Membrane</keyword>
<gene>
    <name evidence="3" type="ORF">FXF65_12840</name>
</gene>
<keyword evidence="1" id="KW-0812">Transmembrane</keyword>
<dbReference type="Pfam" id="PF10145">
    <property type="entry name" value="PhageMin_Tail"/>
    <property type="match status" value="1"/>
</dbReference>
<dbReference type="InterPro" id="IPR010090">
    <property type="entry name" value="Phage_tape_meas"/>
</dbReference>
<name>A0A5D0UB45_9ACTN</name>